<feature type="chain" id="PRO_5002216564" description="Peptidase A1 domain-containing protein" evidence="3">
    <location>
        <begin position="24"/>
        <end position="453"/>
    </location>
</feature>
<dbReference type="InterPro" id="IPR033121">
    <property type="entry name" value="PEPTIDASE_A1"/>
</dbReference>
<evidence type="ECO:0000256" key="3">
    <source>
        <dbReference type="SAM" id="SignalP"/>
    </source>
</evidence>
<dbReference type="CDD" id="cd05471">
    <property type="entry name" value="pepsin_like"/>
    <property type="match status" value="1"/>
</dbReference>
<dbReference type="GO" id="GO:0006508">
    <property type="term" value="P:proteolysis"/>
    <property type="evidence" value="ECO:0007669"/>
    <property type="project" value="InterPro"/>
</dbReference>
<dbReference type="InterPro" id="IPR001461">
    <property type="entry name" value="Aspartic_peptidase_A1"/>
</dbReference>
<organism evidence="5 6">
    <name type="scientific">Laccaria amethystina LaAM-08-1</name>
    <dbReference type="NCBI Taxonomy" id="1095629"/>
    <lineage>
        <taxon>Eukaryota</taxon>
        <taxon>Fungi</taxon>
        <taxon>Dikarya</taxon>
        <taxon>Basidiomycota</taxon>
        <taxon>Agaricomycotina</taxon>
        <taxon>Agaricomycetes</taxon>
        <taxon>Agaricomycetidae</taxon>
        <taxon>Agaricales</taxon>
        <taxon>Agaricineae</taxon>
        <taxon>Hydnangiaceae</taxon>
        <taxon>Laccaria</taxon>
    </lineage>
</organism>
<dbReference type="PANTHER" id="PTHR47966">
    <property type="entry name" value="BETA-SITE APP-CLEAVING ENZYME, ISOFORM A-RELATED"/>
    <property type="match status" value="1"/>
</dbReference>
<proteinExistence type="inferred from homology"/>
<evidence type="ECO:0000313" key="5">
    <source>
        <dbReference type="EMBL" id="KIK00701.1"/>
    </source>
</evidence>
<dbReference type="SUPFAM" id="SSF50630">
    <property type="entry name" value="Acid proteases"/>
    <property type="match status" value="1"/>
</dbReference>
<dbReference type="OrthoDB" id="2957025at2759"/>
<dbReference type="AlphaFoldDB" id="A0A0C9X6L4"/>
<dbReference type="STRING" id="1095629.A0A0C9X6L4"/>
<gene>
    <name evidence="5" type="ORF">K443DRAFT_597494</name>
</gene>
<protein>
    <recommendedName>
        <fullName evidence="4">Peptidase A1 domain-containing protein</fullName>
    </recommendedName>
</protein>
<reference evidence="6" key="2">
    <citation type="submission" date="2015-01" db="EMBL/GenBank/DDBJ databases">
        <title>Evolutionary Origins and Diversification of the Mycorrhizal Mutualists.</title>
        <authorList>
            <consortium name="DOE Joint Genome Institute"/>
            <consortium name="Mycorrhizal Genomics Consortium"/>
            <person name="Kohler A."/>
            <person name="Kuo A."/>
            <person name="Nagy L.G."/>
            <person name="Floudas D."/>
            <person name="Copeland A."/>
            <person name="Barry K.W."/>
            <person name="Cichocki N."/>
            <person name="Veneault-Fourrey C."/>
            <person name="LaButti K."/>
            <person name="Lindquist E.A."/>
            <person name="Lipzen A."/>
            <person name="Lundell T."/>
            <person name="Morin E."/>
            <person name="Murat C."/>
            <person name="Riley R."/>
            <person name="Ohm R."/>
            <person name="Sun H."/>
            <person name="Tunlid A."/>
            <person name="Henrissat B."/>
            <person name="Grigoriev I.V."/>
            <person name="Hibbett D.S."/>
            <person name="Martin F."/>
        </authorList>
    </citation>
    <scope>NUCLEOTIDE SEQUENCE [LARGE SCALE GENOMIC DNA]</scope>
    <source>
        <strain evidence="6">LaAM-08-1</strain>
    </source>
</reference>
<dbReference type="PROSITE" id="PS51767">
    <property type="entry name" value="PEPTIDASE_A1"/>
    <property type="match status" value="1"/>
</dbReference>
<feature type="region of interest" description="Disordered" evidence="2">
    <location>
        <begin position="390"/>
        <end position="418"/>
    </location>
</feature>
<dbReference type="EMBL" id="KN838620">
    <property type="protein sequence ID" value="KIK00701.1"/>
    <property type="molecule type" value="Genomic_DNA"/>
</dbReference>
<sequence>MALLSNLALSVRLLALMISLAHANIMVETIDGTIVPWSFVRRAGTGPVGIRLTNMNDVSYVTPVLMGTPPQTVQMATSLSQNFISVASSPAGSTDQSFYNPASSSSYTAGVGSASVQTIAGGTVQGTYAGEICTLQSSTSAGFFSYNASVVLTNSAVTNDLYPLGAHGVLGYGLMQPSGAPKNASLLGSFLPSVFTHAVCGIELNHKDDPVPDGIFTMGAVDQEAFTGNFSNAAVPANSPTSWSIAFDNLTYISNGVSQSMAGMLASVDMYHTGIQITSSAAAQLYAGIPGSQAISSTLFSLPCSSKFPITLTFGGTPFTINERDTIVKQADGSCTGVVTGGATTIGKVGAPFMRNVYTQFFADVSANGSVTTGVGFAAKKVRQVSVFPTTTTPTSTNSPPQVTVKPSTTAKSSTTSTVATKSSGSQLNVQDVGRCLKVSIILVSAIILTFSY</sequence>
<dbReference type="Gene3D" id="2.40.70.10">
    <property type="entry name" value="Acid Proteases"/>
    <property type="match status" value="2"/>
</dbReference>
<accession>A0A0C9X6L4</accession>
<feature type="signal peptide" evidence="3">
    <location>
        <begin position="1"/>
        <end position="23"/>
    </location>
</feature>
<feature type="domain" description="Peptidase A1" evidence="4">
    <location>
        <begin position="60"/>
        <end position="378"/>
    </location>
</feature>
<evidence type="ECO:0000259" key="4">
    <source>
        <dbReference type="PROSITE" id="PS51767"/>
    </source>
</evidence>
<dbReference type="InterPro" id="IPR034164">
    <property type="entry name" value="Pepsin-like_dom"/>
</dbReference>
<keyword evidence="3" id="KW-0732">Signal</keyword>
<evidence type="ECO:0000256" key="2">
    <source>
        <dbReference type="SAM" id="MobiDB-lite"/>
    </source>
</evidence>
<dbReference type="GO" id="GO:0004190">
    <property type="term" value="F:aspartic-type endopeptidase activity"/>
    <property type="evidence" value="ECO:0007669"/>
    <property type="project" value="InterPro"/>
</dbReference>
<comment type="similarity">
    <text evidence="1">Belongs to the peptidase A1 family.</text>
</comment>
<dbReference type="Proteomes" id="UP000054477">
    <property type="component" value="Unassembled WGS sequence"/>
</dbReference>
<evidence type="ECO:0000313" key="6">
    <source>
        <dbReference type="Proteomes" id="UP000054477"/>
    </source>
</evidence>
<dbReference type="PANTHER" id="PTHR47966:SF57">
    <property type="entry name" value="PEPTIDASE A1 DOMAIN-CONTAINING PROTEIN"/>
    <property type="match status" value="1"/>
</dbReference>
<evidence type="ECO:0000256" key="1">
    <source>
        <dbReference type="ARBA" id="ARBA00007447"/>
    </source>
</evidence>
<name>A0A0C9X6L4_9AGAR</name>
<keyword evidence="6" id="KW-1185">Reference proteome</keyword>
<reference evidence="5 6" key="1">
    <citation type="submission" date="2014-04" db="EMBL/GenBank/DDBJ databases">
        <authorList>
            <consortium name="DOE Joint Genome Institute"/>
            <person name="Kuo A."/>
            <person name="Kohler A."/>
            <person name="Nagy L.G."/>
            <person name="Floudas D."/>
            <person name="Copeland A."/>
            <person name="Barry K.W."/>
            <person name="Cichocki N."/>
            <person name="Veneault-Fourrey C."/>
            <person name="LaButti K."/>
            <person name="Lindquist E.A."/>
            <person name="Lipzen A."/>
            <person name="Lundell T."/>
            <person name="Morin E."/>
            <person name="Murat C."/>
            <person name="Sun H."/>
            <person name="Tunlid A."/>
            <person name="Henrissat B."/>
            <person name="Grigoriev I.V."/>
            <person name="Hibbett D.S."/>
            <person name="Martin F."/>
            <person name="Nordberg H.P."/>
            <person name="Cantor M.N."/>
            <person name="Hua S.X."/>
        </authorList>
    </citation>
    <scope>NUCLEOTIDE SEQUENCE [LARGE SCALE GENOMIC DNA]</scope>
    <source>
        <strain evidence="5 6">LaAM-08-1</strain>
    </source>
</reference>
<dbReference type="HOGENOM" id="CLU_690873_0_0_1"/>
<dbReference type="InterPro" id="IPR021109">
    <property type="entry name" value="Peptidase_aspartic_dom_sf"/>
</dbReference>